<sequence length="183" mass="20425">MTTFTRLLAVFTFLLLLYTALPYLTTSGTELPAVEPVPQRVRIIGYDRDQMFGTWLPGVRESIVEAAGATDPYTGEPLDLSTAEVDHILPLSAAWDLGAHRWTALERIEFANDPVNLVLVNRAENQQKSDQLPSQWLPTDRSVRCWYVGRLFTVAAAYDLPLPEPDIRAGRRSCGLAILQTPD</sequence>
<evidence type="ECO:0000313" key="3">
    <source>
        <dbReference type="Proteomes" id="UP000001409"/>
    </source>
</evidence>
<protein>
    <recommendedName>
        <fullName evidence="1">GmrSD restriction endonucleases C-terminal domain-containing protein</fullName>
    </recommendedName>
</protein>
<accession>Q8FQ72</accession>
<name>Q8FQ72_COREF</name>
<dbReference type="STRING" id="196164.gene:10741669"/>
<feature type="domain" description="GmrSD restriction endonucleases C-terminal" evidence="1">
    <location>
        <begin position="71"/>
        <end position="159"/>
    </location>
</feature>
<dbReference type="Proteomes" id="UP000001409">
    <property type="component" value="Chromosome"/>
</dbReference>
<accession>C8NKV4</accession>
<dbReference type="OrthoDB" id="5196645at2"/>
<dbReference type="EMBL" id="BA000035">
    <property type="protein sequence ID" value="BAC18071.1"/>
    <property type="molecule type" value="Genomic_DNA"/>
</dbReference>
<dbReference type="Gene3D" id="1.10.30.50">
    <property type="match status" value="1"/>
</dbReference>
<dbReference type="HOGENOM" id="CLU_043034_1_1_11"/>
<dbReference type="AlphaFoldDB" id="Q8FQ72"/>
<dbReference type="InterPro" id="IPR011089">
    <property type="entry name" value="GmrSD_C"/>
</dbReference>
<evidence type="ECO:0000259" key="1">
    <source>
        <dbReference type="Pfam" id="PF07510"/>
    </source>
</evidence>
<evidence type="ECO:0000313" key="2">
    <source>
        <dbReference type="EMBL" id="BAC18071.1"/>
    </source>
</evidence>
<proteinExistence type="predicted"/>
<dbReference type="RefSeq" id="WP_006769221.1">
    <property type="nucleotide sequence ID" value="NC_004369.1"/>
</dbReference>
<dbReference type="KEGG" id="cef:CE1261"/>
<organism evidence="2 3">
    <name type="scientific">Corynebacterium efficiens (strain DSM 44549 / YS-314 / AJ 12310 / JCM 11189 / NBRC 100395)</name>
    <dbReference type="NCBI Taxonomy" id="196164"/>
    <lineage>
        <taxon>Bacteria</taxon>
        <taxon>Bacillati</taxon>
        <taxon>Actinomycetota</taxon>
        <taxon>Actinomycetes</taxon>
        <taxon>Mycobacteriales</taxon>
        <taxon>Corynebacteriaceae</taxon>
        <taxon>Corynebacterium</taxon>
    </lineage>
</organism>
<dbReference type="Pfam" id="PF07510">
    <property type="entry name" value="GmrSD_C"/>
    <property type="match status" value="1"/>
</dbReference>
<dbReference type="eggNOG" id="COG3513">
    <property type="taxonomic scope" value="Bacteria"/>
</dbReference>
<reference evidence="2 3" key="1">
    <citation type="journal article" date="2003" name="Genome Res.">
        <title>Comparative complete genome sequence analysis of the amino acid replacements responsible for the thermostability of Corynebacterium efficiens.</title>
        <authorList>
            <person name="Nishio Y."/>
            <person name="Nakamura Y."/>
            <person name="Kawarabayasi Y."/>
            <person name="Usuda Y."/>
            <person name="Kimura E."/>
            <person name="Sugimoto S."/>
            <person name="Matsui K."/>
            <person name="Yamagishi A."/>
            <person name="Kikuchi H."/>
            <person name="Ikeo K."/>
            <person name="Gojobori T."/>
        </authorList>
    </citation>
    <scope>NUCLEOTIDE SEQUENCE [LARGE SCALE GENOMIC DNA]</scope>
    <source>
        <strain evidence="3">DSM 44549 / YS-314 / AJ 12310 / JCM 11189 / NBRC 100395</strain>
    </source>
</reference>
<keyword evidence="3" id="KW-1185">Reference proteome</keyword>